<keyword evidence="1 8" id="KW-0436">Ligase</keyword>
<comment type="similarity">
    <text evidence="8">Belongs to the class-I aminoacyl-tRNA synthetase family.</text>
</comment>
<dbReference type="SUPFAM" id="SSF52374">
    <property type="entry name" value="Nucleotidylyl transferase"/>
    <property type="match status" value="1"/>
</dbReference>
<gene>
    <name evidence="10" type="ORF">KIN20_037174</name>
</gene>
<accession>A0AAD5WKZ3</accession>
<dbReference type="Gene3D" id="3.40.50.620">
    <property type="entry name" value="HUPs"/>
    <property type="match status" value="1"/>
</dbReference>
<dbReference type="GO" id="GO:0032543">
    <property type="term" value="P:mitochondrial translation"/>
    <property type="evidence" value="ECO:0007669"/>
    <property type="project" value="TreeGrafter"/>
</dbReference>
<dbReference type="GO" id="GO:0004814">
    <property type="term" value="F:arginine-tRNA ligase activity"/>
    <property type="evidence" value="ECO:0007669"/>
    <property type="project" value="InterPro"/>
</dbReference>
<reference evidence="10" key="1">
    <citation type="submission" date="2021-06" db="EMBL/GenBank/DDBJ databases">
        <title>Parelaphostrongylus tenuis whole genome reference sequence.</title>
        <authorList>
            <person name="Garwood T.J."/>
            <person name="Larsen P.A."/>
            <person name="Fountain-Jones N.M."/>
            <person name="Garbe J.R."/>
            <person name="Macchietto M.G."/>
            <person name="Kania S.A."/>
            <person name="Gerhold R.W."/>
            <person name="Richards J.E."/>
            <person name="Wolf T.M."/>
        </authorList>
    </citation>
    <scope>NUCLEOTIDE SEQUENCE</scope>
    <source>
        <strain evidence="10">MNPRO001-30</strain>
        <tissue evidence="10">Meninges</tissue>
    </source>
</reference>
<evidence type="ECO:0000256" key="8">
    <source>
        <dbReference type="RuleBase" id="RU363038"/>
    </source>
</evidence>
<evidence type="ECO:0000256" key="3">
    <source>
        <dbReference type="ARBA" id="ARBA00022840"/>
    </source>
</evidence>
<dbReference type="PANTHER" id="PTHR11956">
    <property type="entry name" value="ARGINYL-TRNA SYNTHETASE"/>
    <property type="match status" value="1"/>
</dbReference>
<dbReference type="Proteomes" id="UP001196413">
    <property type="component" value="Unassembled WGS sequence"/>
</dbReference>
<dbReference type="InterPro" id="IPR001278">
    <property type="entry name" value="Arg-tRNA-ligase"/>
</dbReference>
<evidence type="ECO:0000313" key="11">
    <source>
        <dbReference type="Proteomes" id="UP001196413"/>
    </source>
</evidence>
<feature type="domain" description="Arginyl-tRNA synthetase catalytic core" evidence="9">
    <location>
        <begin position="23"/>
        <end position="172"/>
    </location>
</feature>
<evidence type="ECO:0000256" key="7">
    <source>
        <dbReference type="ARBA" id="ARBA00049595"/>
    </source>
</evidence>
<name>A0AAD5WKZ3_PARTN</name>
<dbReference type="GO" id="GO:0005739">
    <property type="term" value="C:mitochondrion"/>
    <property type="evidence" value="ECO:0007669"/>
    <property type="project" value="TreeGrafter"/>
</dbReference>
<dbReference type="EMBL" id="JAHQIW010007461">
    <property type="protein sequence ID" value="KAJ1374479.1"/>
    <property type="molecule type" value="Genomic_DNA"/>
</dbReference>
<keyword evidence="11" id="KW-1185">Reference proteome</keyword>
<dbReference type="GO" id="GO:0006420">
    <property type="term" value="P:arginyl-tRNA aminoacylation"/>
    <property type="evidence" value="ECO:0007669"/>
    <property type="project" value="InterPro"/>
</dbReference>
<sequence length="213" mass="24892">MNAGYLRQLRPSGALKTIVSDRINNQQCQKIVIDYSSPNIGKQFHVGNLRSTLIGKYLDKVHRAIGNQVISVNYLGDWGTQFATIAAYWPKVRPSDSYWDSCSDVEKIRAITDCYVVANKKKRMDENFRDEVRQTFAEMESQIMNGDFSSSTMRLWKDIREISERHLKHFYSLWHYESTYVPGARCLVLRSDQGQSCTENEHRYLGHRSIRRW</sequence>
<evidence type="ECO:0000256" key="2">
    <source>
        <dbReference type="ARBA" id="ARBA00022741"/>
    </source>
</evidence>
<evidence type="ECO:0000313" key="10">
    <source>
        <dbReference type="EMBL" id="KAJ1374479.1"/>
    </source>
</evidence>
<dbReference type="PROSITE" id="PS00178">
    <property type="entry name" value="AA_TRNA_LIGASE_I"/>
    <property type="match status" value="1"/>
</dbReference>
<comment type="function">
    <text evidence="7">Catalyzes the attachment of arginine to tRNA(Arg) in a two-step reaction: arginine is first activated by ATP to form Arg-AMP and then transferred to the acceptor end of tRNA(Arg).</text>
</comment>
<evidence type="ECO:0000256" key="6">
    <source>
        <dbReference type="ARBA" id="ARBA00039495"/>
    </source>
</evidence>
<proteinExistence type="inferred from homology"/>
<dbReference type="InterPro" id="IPR001412">
    <property type="entry name" value="aa-tRNA-synth_I_CS"/>
</dbReference>
<dbReference type="InterPro" id="IPR035684">
    <property type="entry name" value="ArgRS_core"/>
</dbReference>
<dbReference type="GO" id="GO:0005524">
    <property type="term" value="F:ATP binding"/>
    <property type="evidence" value="ECO:0007669"/>
    <property type="project" value="UniProtKB-KW"/>
</dbReference>
<keyword evidence="3 8" id="KW-0067">ATP-binding</keyword>
<organism evidence="10 11">
    <name type="scientific">Parelaphostrongylus tenuis</name>
    <name type="common">Meningeal worm</name>
    <dbReference type="NCBI Taxonomy" id="148309"/>
    <lineage>
        <taxon>Eukaryota</taxon>
        <taxon>Metazoa</taxon>
        <taxon>Ecdysozoa</taxon>
        <taxon>Nematoda</taxon>
        <taxon>Chromadorea</taxon>
        <taxon>Rhabditida</taxon>
        <taxon>Rhabditina</taxon>
        <taxon>Rhabditomorpha</taxon>
        <taxon>Strongyloidea</taxon>
        <taxon>Metastrongylidae</taxon>
        <taxon>Parelaphostrongylus</taxon>
    </lineage>
</organism>
<dbReference type="PANTHER" id="PTHR11956:SF11">
    <property type="entry name" value="ARGININE--TRNA LIGASE, MITOCHONDRIAL-RELATED"/>
    <property type="match status" value="1"/>
</dbReference>
<evidence type="ECO:0000256" key="4">
    <source>
        <dbReference type="ARBA" id="ARBA00023146"/>
    </source>
</evidence>
<keyword evidence="4 8" id="KW-0030">Aminoacyl-tRNA synthetase</keyword>
<evidence type="ECO:0000256" key="5">
    <source>
        <dbReference type="ARBA" id="ARBA00033033"/>
    </source>
</evidence>
<comment type="caution">
    <text evidence="10">The sequence shown here is derived from an EMBL/GenBank/DDBJ whole genome shotgun (WGS) entry which is preliminary data.</text>
</comment>
<keyword evidence="8" id="KW-0648">Protein biosynthesis</keyword>
<dbReference type="AlphaFoldDB" id="A0AAD5WKZ3"/>
<evidence type="ECO:0000259" key="9">
    <source>
        <dbReference type="Pfam" id="PF00750"/>
    </source>
</evidence>
<protein>
    <recommendedName>
        <fullName evidence="6">Probable arginine--tRNA ligase, mitochondrial</fullName>
    </recommendedName>
    <alternativeName>
        <fullName evidence="5">Arginyl-tRNA synthetase</fullName>
    </alternativeName>
</protein>
<evidence type="ECO:0000256" key="1">
    <source>
        <dbReference type="ARBA" id="ARBA00022598"/>
    </source>
</evidence>
<dbReference type="Pfam" id="PF00750">
    <property type="entry name" value="tRNA-synt_1d"/>
    <property type="match status" value="1"/>
</dbReference>
<dbReference type="PRINTS" id="PR01038">
    <property type="entry name" value="TRNASYNTHARG"/>
</dbReference>
<keyword evidence="2 8" id="KW-0547">Nucleotide-binding</keyword>
<dbReference type="InterPro" id="IPR014729">
    <property type="entry name" value="Rossmann-like_a/b/a_fold"/>
</dbReference>